<name>A0ABR7JD80_9FLAO</name>
<evidence type="ECO:0000259" key="2">
    <source>
        <dbReference type="Pfam" id="PF19335"/>
    </source>
</evidence>
<dbReference type="PROSITE" id="PS51257">
    <property type="entry name" value="PROKAR_LIPOPROTEIN"/>
    <property type="match status" value="1"/>
</dbReference>
<gene>
    <name evidence="3" type="ORF">H8R26_03085</name>
</gene>
<dbReference type="InterPro" id="IPR021782">
    <property type="entry name" value="DUF3347"/>
</dbReference>
<dbReference type="Pfam" id="PF19335">
    <property type="entry name" value="HMBD"/>
    <property type="match status" value="1"/>
</dbReference>
<feature type="domain" description="Heavy metal binding" evidence="2">
    <location>
        <begin position="40"/>
        <end position="66"/>
    </location>
</feature>
<dbReference type="Pfam" id="PF11827">
    <property type="entry name" value="DUF3347"/>
    <property type="match status" value="1"/>
</dbReference>
<proteinExistence type="predicted"/>
<organism evidence="3 4">
    <name type="scientific">Flavobacterium turcicum</name>
    <dbReference type="NCBI Taxonomy" id="2764718"/>
    <lineage>
        <taxon>Bacteria</taxon>
        <taxon>Pseudomonadati</taxon>
        <taxon>Bacteroidota</taxon>
        <taxon>Flavobacteriia</taxon>
        <taxon>Flavobacteriales</taxon>
        <taxon>Flavobacteriaceae</taxon>
        <taxon>Flavobacterium</taxon>
    </lineage>
</organism>
<evidence type="ECO:0000313" key="3">
    <source>
        <dbReference type="EMBL" id="MBC5862399.1"/>
    </source>
</evidence>
<dbReference type="InterPro" id="IPR045800">
    <property type="entry name" value="HMBD"/>
</dbReference>
<dbReference type="RefSeq" id="WP_166133167.1">
    <property type="nucleotide sequence ID" value="NZ_JAAOBY010000001.1"/>
</dbReference>
<keyword evidence="4" id="KW-1185">Reference proteome</keyword>
<reference evidence="3 4" key="1">
    <citation type="submission" date="2020-08" db="EMBL/GenBank/DDBJ databases">
        <title>Description of novel Flavobacterium F-400 isolate.</title>
        <authorList>
            <person name="Saticioglu I."/>
            <person name="Duman M."/>
            <person name="Altun S."/>
        </authorList>
    </citation>
    <scope>NUCLEOTIDE SEQUENCE [LARGE SCALE GENOMIC DNA]</scope>
    <source>
        <strain evidence="3 4">F-400</strain>
    </source>
</reference>
<dbReference type="EMBL" id="JACRUM010000001">
    <property type="protein sequence ID" value="MBC5862399.1"/>
    <property type="molecule type" value="Genomic_DNA"/>
</dbReference>
<accession>A0ABR7JD80</accession>
<evidence type="ECO:0000313" key="4">
    <source>
        <dbReference type="Proteomes" id="UP000621670"/>
    </source>
</evidence>
<evidence type="ECO:0000259" key="1">
    <source>
        <dbReference type="Pfam" id="PF11827"/>
    </source>
</evidence>
<feature type="domain" description="DUF3347" evidence="1">
    <location>
        <begin position="107"/>
        <end position="197"/>
    </location>
</feature>
<comment type="caution">
    <text evidence="3">The sequence shown here is derived from an EMBL/GenBank/DDBJ whole genome shotgun (WGS) entry which is preliminary data.</text>
</comment>
<sequence length="244" mass="27190">MKNTIIAVLLGAVVTVSCNSKNNSSTETKDSKIETSAALYSCPMHPNVKGESGAECPECGMELTEKLETKVYKNNETIAGDTLDEDVSLRKIKIRAEKQQAFPTEQIVEDYLKVKNALTRDDSGNAAVLANNMKYNLDVLKSSSPDKKAAAEYAKLVKEMRENTSYVGDFPGGISEQREYFAKLSKNMFDFIKTYGTMQVLYQDYCPMYENGKSGYWISETKDVVNPYFGAEMLHCGRRIGAVQ</sequence>
<dbReference type="Proteomes" id="UP000621670">
    <property type="component" value="Unassembled WGS sequence"/>
</dbReference>
<protein>
    <submittedName>
        <fullName evidence="3">DUF3347 domain-containing protein</fullName>
    </submittedName>
</protein>